<evidence type="ECO:0000256" key="1">
    <source>
        <dbReference type="SAM" id="Phobius"/>
    </source>
</evidence>
<evidence type="ECO:0000313" key="3">
    <source>
        <dbReference type="Proteomes" id="UP000541352"/>
    </source>
</evidence>
<dbReference type="RefSeq" id="WP_183978093.1">
    <property type="nucleotide sequence ID" value="NZ_JACIBY010000012.1"/>
</dbReference>
<dbReference type="AlphaFoldDB" id="A0A7W5ZPR1"/>
<keyword evidence="3" id="KW-1185">Reference proteome</keyword>
<feature type="transmembrane region" description="Helical" evidence="1">
    <location>
        <begin position="369"/>
        <end position="385"/>
    </location>
</feature>
<feature type="transmembrane region" description="Helical" evidence="1">
    <location>
        <begin position="140"/>
        <end position="158"/>
    </location>
</feature>
<feature type="transmembrane region" description="Helical" evidence="1">
    <location>
        <begin position="312"/>
        <end position="330"/>
    </location>
</feature>
<accession>A0A7W5ZPR1</accession>
<feature type="transmembrane region" description="Helical" evidence="1">
    <location>
        <begin position="241"/>
        <end position="260"/>
    </location>
</feature>
<name>A0A7W5ZPR1_9BACT</name>
<keyword evidence="1" id="KW-0812">Transmembrane</keyword>
<evidence type="ECO:0008006" key="4">
    <source>
        <dbReference type="Google" id="ProtNLM"/>
    </source>
</evidence>
<proteinExistence type="predicted"/>
<reference evidence="2 3" key="1">
    <citation type="submission" date="2020-08" db="EMBL/GenBank/DDBJ databases">
        <title>Genomic Encyclopedia of Type Strains, Phase IV (KMG-IV): sequencing the most valuable type-strain genomes for metagenomic binning, comparative biology and taxonomic classification.</title>
        <authorList>
            <person name="Goeker M."/>
        </authorList>
    </citation>
    <scope>NUCLEOTIDE SEQUENCE [LARGE SCALE GENOMIC DNA]</scope>
    <source>
        <strain evidence="2 3">DSM 17976</strain>
    </source>
</reference>
<sequence length="549" mass="62965">MNPLEVQFSTNPFVFQLVGHLLIAAFSVWILLRKRPLSDGVFIVVLVALTALMRLPAFLFNHELDPDESQMLAQGLTLSIDPVVYRSIDPTTGGPLTSYLLSGFAHLGFTLDFHLAHILSWVLTLLGLLIGYFTAKALNLAATAQWALLPFVSFISLAQYPDFIIFYSEITSILVLNATVFFLAYWNQKKGFQASELVIFGVLLGMIPLCKLQALPMAFVIGVYACVQLFLYQRSKLLSHFLYLTLGFVGLWAVWCLFLAKNDVLDDFYTYYIEANLAYKDNLAGSVVKRSKFVNFFRLPWVIINKGCGFEWLLYPFMLLSLVAGLVIIIKKRIRNGISLDAYFWVMLGGYLLMANLAISRTGSFYEHYFHYLFLPFLLLFSLFLKHLPSQTKWVMVSTQVAFFVLFVNNTVHNRPTNKFTSTPRPADVTRAKVAHQILQYGTPGQYMAVWGWSCDLYVATQMPQGVNENHTPRSGMYHSYQKHYYQRYLRDLKRNQPAIFVDAVTPRTIWMDNQKKYGHHNYPELAEFIAKNYQFRAEVEGVKIFSHK</sequence>
<feature type="transmembrane region" description="Helical" evidence="1">
    <location>
        <begin position="342"/>
        <end position="363"/>
    </location>
</feature>
<comment type="caution">
    <text evidence="2">The sequence shown here is derived from an EMBL/GenBank/DDBJ whole genome shotgun (WGS) entry which is preliminary data.</text>
</comment>
<keyword evidence="1" id="KW-1133">Transmembrane helix</keyword>
<gene>
    <name evidence="2" type="ORF">FHS57_004869</name>
</gene>
<feature type="transmembrane region" description="Helical" evidence="1">
    <location>
        <begin position="41"/>
        <end position="60"/>
    </location>
</feature>
<feature type="transmembrane region" description="Helical" evidence="1">
    <location>
        <begin position="215"/>
        <end position="232"/>
    </location>
</feature>
<feature type="transmembrane region" description="Helical" evidence="1">
    <location>
        <begin position="13"/>
        <end position="32"/>
    </location>
</feature>
<evidence type="ECO:0000313" key="2">
    <source>
        <dbReference type="EMBL" id="MBB3840849.1"/>
    </source>
</evidence>
<organism evidence="2 3">
    <name type="scientific">Runella defluvii</name>
    <dbReference type="NCBI Taxonomy" id="370973"/>
    <lineage>
        <taxon>Bacteria</taxon>
        <taxon>Pseudomonadati</taxon>
        <taxon>Bacteroidota</taxon>
        <taxon>Cytophagia</taxon>
        <taxon>Cytophagales</taxon>
        <taxon>Spirosomataceae</taxon>
        <taxon>Runella</taxon>
    </lineage>
</organism>
<keyword evidence="1" id="KW-0472">Membrane</keyword>
<dbReference type="Proteomes" id="UP000541352">
    <property type="component" value="Unassembled WGS sequence"/>
</dbReference>
<dbReference type="EMBL" id="JACIBY010000012">
    <property type="protein sequence ID" value="MBB3840849.1"/>
    <property type="molecule type" value="Genomic_DNA"/>
</dbReference>
<feature type="transmembrane region" description="Helical" evidence="1">
    <location>
        <begin position="113"/>
        <end position="133"/>
    </location>
</feature>
<feature type="transmembrane region" description="Helical" evidence="1">
    <location>
        <begin position="192"/>
        <end position="209"/>
    </location>
</feature>
<feature type="transmembrane region" description="Helical" evidence="1">
    <location>
        <begin position="164"/>
        <end position="185"/>
    </location>
</feature>
<protein>
    <recommendedName>
        <fullName evidence="4">Glycosyltransferase RgtA/B/C/D-like domain-containing protein</fullName>
    </recommendedName>
</protein>